<dbReference type="PANTHER" id="PTHR33048">
    <property type="entry name" value="PTH11-LIKE INTEGRAL MEMBRANE PROTEIN (AFU_ORTHOLOGUE AFUA_5G11245)"/>
    <property type="match status" value="1"/>
</dbReference>
<reference evidence="8" key="1">
    <citation type="journal article" date="2020" name="Stud. Mycol.">
        <title>101 Dothideomycetes genomes: a test case for predicting lifestyles and emergence of pathogens.</title>
        <authorList>
            <person name="Haridas S."/>
            <person name="Albert R."/>
            <person name="Binder M."/>
            <person name="Bloem J."/>
            <person name="Labutti K."/>
            <person name="Salamov A."/>
            <person name="Andreopoulos B."/>
            <person name="Baker S."/>
            <person name="Barry K."/>
            <person name="Bills G."/>
            <person name="Bluhm B."/>
            <person name="Cannon C."/>
            <person name="Castanera R."/>
            <person name="Culley D."/>
            <person name="Daum C."/>
            <person name="Ezra D."/>
            <person name="Gonzalez J."/>
            <person name="Henrissat B."/>
            <person name="Kuo A."/>
            <person name="Liang C."/>
            <person name="Lipzen A."/>
            <person name="Lutzoni F."/>
            <person name="Magnuson J."/>
            <person name="Mondo S."/>
            <person name="Nolan M."/>
            <person name="Ohm R."/>
            <person name="Pangilinan J."/>
            <person name="Park H.-J."/>
            <person name="Ramirez L."/>
            <person name="Alfaro M."/>
            <person name="Sun H."/>
            <person name="Tritt A."/>
            <person name="Yoshinaga Y."/>
            <person name="Zwiers L.-H."/>
            <person name="Turgeon B."/>
            <person name="Goodwin S."/>
            <person name="Spatafora J."/>
            <person name="Crous P."/>
            <person name="Grigoriev I."/>
        </authorList>
    </citation>
    <scope>NUCLEOTIDE SEQUENCE</scope>
    <source>
        <strain evidence="8">CBS 175.79</strain>
    </source>
</reference>
<evidence type="ECO:0000259" key="7">
    <source>
        <dbReference type="Pfam" id="PF20684"/>
    </source>
</evidence>
<dbReference type="Pfam" id="PF20684">
    <property type="entry name" value="Fung_rhodopsin"/>
    <property type="match status" value="1"/>
</dbReference>
<evidence type="ECO:0000256" key="2">
    <source>
        <dbReference type="ARBA" id="ARBA00022692"/>
    </source>
</evidence>
<comment type="subcellular location">
    <subcellularLocation>
        <location evidence="1">Membrane</location>
        <topology evidence="1">Multi-pass membrane protein</topology>
    </subcellularLocation>
</comment>
<evidence type="ECO:0000256" key="6">
    <source>
        <dbReference type="SAM" id="Phobius"/>
    </source>
</evidence>
<evidence type="ECO:0000313" key="9">
    <source>
        <dbReference type="Proteomes" id="UP000799778"/>
    </source>
</evidence>
<dbReference type="GeneID" id="54289863"/>
<dbReference type="OrthoDB" id="3934549at2759"/>
<feature type="transmembrane region" description="Helical" evidence="6">
    <location>
        <begin position="121"/>
        <end position="141"/>
    </location>
</feature>
<dbReference type="InterPro" id="IPR049326">
    <property type="entry name" value="Rhodopsin_dom_fungi"/>
</dbReference>
<evidence type="ECO:0000256" key="5">
    <source>
        <dbReference type="ARBA" id="ARBA00038359"/>
    </source>
</evidence>
<feature type="transmembrane region" description="Helical" evidence="6">
    <location>
        <begin position="245"/>
        <end position="265"/>
    </location>
</feature>
<organism evidence="8 9">
    <name type="scientific">Aaosphaeria arxii CBS 175.79</name>
    <dbReference type="NCBI Taxonomy" id="1450172"/>
    <lineage>
        <taxon>Eukaryota</taxon>
        <taxon>Fungi</taxon>
        <taxon>Dikarya</taxon>
        <taxon>Ascomycota</taxon>
        <taxon>Pezizomycotina</taxon>
        <taxon>Dothideomycetes</taxon>
        <taxon>Pleosporomycetidae</taxon>
        <taxon>Pleosporales</taxon>
        <taxon>Pleosporales incertae sedis</taxon>
        <taxon>Aaosphaeria</taxon>
    </lineage>
</organism>
<gene>
    <name evidence="8" type="ORF">BU24DRAFT_467734</name>
</gene>
<keyword evidence="3 6" id="KW-1133">Transmembrane helix</keyword>
<dbReference type="GO" id="GO:0016020">
    <property type="term" value="C:membrane"/>
    <property type="evidence" value="ECO:0007669"/>
    <property type="project" value="UniProtKB-SubCell"/>
</dbReference>
<dbReference type="PANTHER" id="PTHR33048:SF96">
    <property type="entry name" value="INTEGRAL MEMBRANE PROTEIN"/>
    <property type="match status" value="1"/>
</dbReference>
<comment type="similarity">
    <text evidence="5">Belongs to the SAT4 family.</text>
</comment>
<evidence type="ECO:0000313" key="8">
    <source>
        <dbReference type="EMBL" id="KAF2009345.1"/>
    </source>
</evidence>
<evidence type="ECO:0000256" key="1">
    <source>
        <dbReference type="ARBA" id="ARBA00004141"/>
    </source>
</evidence>
<dbReference type="EMBL" id="ML978078">
    <property type="protein sequence ID" value="KAF2009345.1"/>
    <property type="molecule type" value="Genomic_DNA"/>
</dbReference>
<feature type="transmembrane region" description="Helical" evidence="6">
    <location>
        <begin position="84"/>
        <end position="101"/>
    </location>
</feature>
<dbReference type="Proteomes" id="UP000799778">
    <property type="component" value="Unassembled WGS sequence"/>
</dbReference>
<keyword evidence="4 6" id="KW-0472">Membrane</keyword>
<keyword evidence="9" id="KW-1185">Reference proteome</keyword>
<accession>A0A6A5X8G6</accession>
<feature type="transmembrane region" description="Helical" evidence="6">
    <location>
        <begin position="12"/>
        <end position="31"/>
    </location>
</feature>
<evidence type="ECO:0000256" key="4">
    <source>
        <dbReference type="ARBA" id="ARBA00023136"/>
    </source>
</evidence>
<evidence type="ECO:0000256" key="3">
    <source>
        <dbReference type="ARBA" id="ARBA00022989"/>
    </source>
</evidence>
<feature type="domain" description="Rhodopsin" evidence="7">
    <location>
        <begin position="27"/>
        <end position="270"/>
    </location>
</feature>
<sequence length="345" mass="37852">MAIAGKGGTIIATLISFYIISLVSMCLRVYVRCKMKRIFGLDDVFAICSQLTFTVLLVTLILGADAGIGQHAANLSMEQFSNGVRYYFVCELIYVTTTWLIKTSFCLTLYRVTTNRGEKTVIYIILSIIFIFTIFYFFFILHTCSPIPLFWERLLPAHSGTGTCREPASMVAATYGHGAVMLFADISLAMLPISVLKGVQMSRRLKATVVLLLAIGSIAAVATIARLPYVHFLEDPDFLYANAEIAIWSVVEVGISVMATSSSTLRPLAAKIRLLASRTGRSTAGNFSIDFGAGQRVPPQQTFDLDDTVAHPRAARLKSYADVFNVDPCIGLLKGSSEERILALR</sequence>
<name>A0A6A5X8G6_9PLEO</name>
<feature type="transmembrane region" description="Helical" evidence="6">
    <location>
        <begin position="175"/>
        <end position="195"/>
    </location>
</feature>
<proteinExistence type="inferred from homology"/>
<feature type="transmembrane region" description="Helical" evidence="6">
    <location>
        <begin position="43"/>
        <end position="64"/>
    </location>
</feature>
<protein>
    <recommendedName>
        <fullName evidence="7">Rhodopsin domain-containing protein</fullName>
    </recommendedName>
</protein>
<dbReference type="RefSeq" id="XP_033377684.1">
    <property type="nucleotide sequence ID" value="XM_033532466.1"/>
</dbReference>
<dbReference type="AlphaFoldDB" id="A0A6A5X8G6"/>
<feature type="transmembrane region" description="Helical" evidence="6">
    <location>
        <begin position="207"/>
        <end position="225"/>
    </location>
</feature>
<dbReference type="InterPro" id="IPR052337">
    <property type="entry name" value="SAT4-like"/>
</dbReference>
<keyword evidence="2 6" id="KW-0812">Transmembrane</keyword>